<accession>A0A202ECT2</accession>
<dbReference type="AlphaFoldDB" id="A0A202ECT2"/>
<reference evidence="2 3" key="1">
    <citation type="submission" date="2017-02" db="EMBL/GenBank/DDBJ databases">
        <title>Natronthermophilus aegyptiacus gen. nov.,sp. nov., an aerobic, extremely halophilic alkalithermophilic archaeon isolated from the athalassohaline Wadi An Natrun, Egypt.</title>
        <authorList>
            <person name="Zhao B."/>
        </authorList>
    </citation>
    <scope>NUCLEOTIDE SEQUENCE [LARGE SCALE GENOMIC DNA]</scope>
    <source>
        <strain evidence="2 3">CGMCC 1.3597</strain>
    </source>
</reference>
<sequence>MNNQYGSVEDLRQAALDHSIDDILRLCSRPHVRTVIAALYSRPDTTLEQLSTVCAGSVAVTDDRLATQQDFDQIQRQLYHATLPRLEEFGWITFDHETGTVKETGIPDAMYTFLGVDETE</sequence>
<evidence type="ECO:0000259" key="1">
    <source>
        <dbReference type="Pfam" id="PF24035"/>
    </source>
</evidence>
<evidence type="ECO:0000313" key="2">
    <source>
        <dbReference type="EMBL" id="OVE86041.1"/>
    </source>
</evidence>
<dbReference type="EMBL" id="MWPH01000001">
    <property type="protein sequence ID" value="OVE86041.1"/>
    <property type="molecule type" value="Genomic_DNA"/>
</dbReference>
<dbReference type="Proteomes" id="UP000196084">
    <property type="component" value="Unassembled WGS sequence"/>
</dbReference>
<feature type="domain" description="DUF7344" evidence="1">
    <location>
        <begin position="27"/>
        <end position="101"/>
    </location>
</feature>
<comment type="caution">
    <text evidence="2">The sequence shown here is derived from an EMBL/GenBank/DDBJ whole genome shotgun (WGS) entry which is preliminary data.</text>
</comment>
<organism evidence="2 3">
    <name type="scientific">Natronolimnobius baerhuensis</name>
    <dbReference type="NCBI Taxonomy" id="253108"/>
    <lineage>
        <taxon>Archaea</taxon>
        <taxon>Methanobacteriati</taxon>
        <taxon>Methanobacteriota</taxon>
        <taxon>Stenosarchaea group</taxon>
        <taxon>Halobacteria</taxon>
        <taxon>Halobacteriales</taxon>
        <taxon>Natrialbaceae</taxon>
        <taxon>Natronolimnobius</taxon>
    </lineage>
</organism>
<dbReference type="InterPro" id="IPR055768">
    <property type="entry name" value="DUF7344"/>
</dbReference>
<name>A0A202ECT2_9EURY</name>
<evidence type="ECO:0000313" key="3">
    <source>
        <dbReference type="Proteomes" id="UP000196084"/>
    </source>
</evidence>
<gene>
    <name evidence="2" type="ORF">B2G88_04390</name>
</gene>
<keyword evidence="3" id="KW-1185">Reference proteome</keyword>
<protein>
    <recommendedName>
        <fullName evidence="1">DUF7344 domain-containing protein</fullName>
    </recommendedName>
</protein>
<dbReference type="Pfam" id="PF24035">
    <property type="entry name" value="DUF7344"/>
    <property type="match status" value="1"/>
</dbReference>
<proteinExistence type="predicted"/>